<sequence length="335" mass="39199">MKVTVLMPVYNGGECLKQAIESILSQSFTDYELLIINDASIDDSEKVIKSFIDPRIRYLKNDGNKGLVETLNLGLREATGQYIARMDQDDICHNDRLKLQVKFLDSHAEIGVCGTGAHMFGDRNFNMFVFESSKEIAIQLIFNSPLIHPTVMLRKELLDKNNLRYDPLFSHAEDFAFWAELSKWTQIYNIPQVLINYRWHQTNYSTTKFEEQRVVSNSIRIKYITDSFGINISEAEIGIHKKICELDIFKENEITEAYNWLIKLVNVNNGSNKFDEKLFSWFISFYWEEILVNSYSTFQSFKIYNSNLAINSIGRNPFRYYKKLSKSYIKKLLKR</sequence>
<dbReference type="Gene3D" id="3.90.550.10">
    <property type="entry name" value="Spore Coat Polysaccharide Biosynthesis Protein SpsA, Chain A"/>
    <property type="match status" value="1"/>
</dbReference>
<organism evidence="5 6">
    <name type="scientific">Mucilaginibacter antarcticus</name>
    <dbReference type="NCBI Taxonomy" id="1855725"/>
    <lineage>
        <taxon>Bacteria</taxon>
        <taxon>Pseudomonadati</taxon>
        <taxon>Bacteroidota</taxon>
        <taxon>Sphingobacteriia</taxon>
        <taxon>Sphingobacteriales</taxon>
        <taxon>Sphingobacteriaceae</taxon>
        <taxon>Mucilaginibacter</taxon>
    </lineage>
</organism>
<dbReference type="PANTHER" id="PTHR43685">
    <property type="entry name" value="GLYCOSYLTRANSFERASE"/>
    <property type="match status" value="1"/>
</dbReference>
<dbReference type="Proteomes" id="UP001597601">
    <property type="component" value="Unassembled WGS sequence"/>
</dbReference>
<evidence type="ECO:0000259" key="4">
    <source>
        <dbReference type="Pfam" id="PF00535"/>
    </source>
</evidence>
<evidence type="ECO:0000256" key="2">
    <source>
        <dbReference type="ARBA" id="ARBA00022676"/>
    </source>
</evidence>
<dbReference type="RefSeq" id="WP_377126359.1">
    <property type="nucleotide sequence ID" value="NZ_JBHUON010000009.1"/>
</dbReference>
<reference evidence="6" key="1">
    <citation type="journal article" date="2019" name="Int. J. Syst. Evol. Microbiol.">
        <title>The Global Catalogue of Microorganisms (GCM) 10K type strain sequencing project: providing services to taxonomists for standard genome sequencing and annotation.</title>
        <authorList>
            <consortium name="The Broad Institute Genomics Platform"/>
            <consortium name="The Broad Institute Genome Sequencing Center for Infectious Disease"/>
            <person name="Wu L."/>
            <person name="Ma J."/>
        </authorList>
    </citation>
    <scope>NUCLEOTIDE SEQUENCE [LARGE SCALE GENOMIC DNA]</scope>
    <source>
        <strain evidence="6">KCTC 52232</strain>
    </source>
</reference>
<accession>A0ABW5XRY2</accession>
<keyword evidence="2" id="KW-0328">Glycosyltransferase</keyword>
<keyword evidence="3" id="KW-0808">Transferase</keyword>
<feature type="domain" description="Glycosyltransferase 2-like" evidence="4">
    <location>
        <begin position="4"/>
        <end position="129"/>
    </location>
</feature>
<dbReference type="InterPro" id="IPR050834">
    <property type="entry name" value="Glycosyltransf_2"/>
</dbReference>
<dbReference type="PANTHER" id="PTHR43685:SF5">
    <property type="entry name" value="GLYCOSYLTRANSFERASE EPSE-RELATED"/>
    <property type="match status" value="1"/>
</dbReference>
<dbReference type="EMBL" id="JBHUON010000009">
    <property type="protein sequence ID" value="MFD2864947.1"/>
    <property type="molecule type" value="Genomic_DNA"/>
</dbReference>
<evidence type="ECO:0000256" key="1">
    <source>
        <dbReference type="ARBA" id="ARBA00006739"/>
    </source>
</evidence>
<protein>
    <submittedName>
        <fullName evidence="5">Glycosyltransferase family 2 protein</fullName>
    </submittedName>
</protein>
<proteinExistence type="inferred from homology"/>
<dbReference type="InterPro" id="IPR001173">
    <property type="entry name" value="Glyco_trans_2-like"/>
</dbReference>
<dbReference type="SUPFAM" id="SSF53448">
    <property type="entry name" value="Nucleotide-diphospho-sugar transferases"/>
    <property type="match status" value="1"/>
</dbReference>
<evidence type="ECO:0000313" key="6">
    <source>
        <dbReference type="Proteomes" id="UP001597601"/>
    </source>
</evidence>
<evidence type="ECO:0000256" key="3">
    <source>
        <dbReference type="ARBA" id="ARBA00022679"/>
    </source>
</evidence>
<evidence type="ECO:0000313" key="5">
    <source>
        <dbReference type="EMBL" id="MFD2864947.1"/>
    </source>
</evidence>
<comment type="similarity">
    <text evidence="1">Belongs to the glycosyltransferase 2 family.</text>
</comment>
<keyword evidence="6" id="KW-1185">Reference proteome</keyword>
<gene>
    <name evidence="5" type="ORF">ACFSYC_09650</name>
</gene>
<dbReference type="Pfam" id="PF00535">
    <property type="entry name" value="Glycos_transf_2"/>
    <property type="match status" value="1"/>
</dbReference>
<comment type="caution">
    <text evidence="5">The sequence shown here is derived from an EMBL/GenBank/DDBJ whole genome shotgun (WGS) entry which is preliminary data.</text>
</comment>
<dbReference type="InterPro" id="IPR029044">
    <property type="entry name" value="Nucleotide-diphossugar_trans"/>
</dbReference>
<name>A0ABW5XRY2_9SPHI</name>